<evidence type="ECO:0000313" key="10">
    <source>
        <dbReference type="Proteomes" id="UP000248897"/>
    </source>
</evidence>
<dbReference type="AlphaFoldDB" id="A0A2X4YFM1"/>
<keyword evidence="1" id="KW-0963">Cytoplasm</keyword>
<evidence type="ECO:0000256" key="1">
    <source>
        <dbReference type="ARBA" id="ARBA00022490"/>
    </source>
</evidence>
<keyword evidence="7" id="KW-0501">Molybdenum cofactor biosynthesis</keyword>
<dbReference type="EMBL" id="LS483469">
    <property type="protein sequence ID" value="SQI47224.1"/>
    <property type="molecule type" value="Genomic_DNA"/>
</dbReference>
<evidence type="ECO:0000256" key="3">
    <source>
        <dbReference type="ARBA" id="ARBA00022723"/>
    </source>
</evidence>
<sequence>MGGEDKGLVQVAGIPLYQHVLARLQPQVGSIAISANRNQARYQESGLPAIGDLTTDFSGPLAGILAGLRYAATEWVVFVPCDVPDFPTTLVEQLWQQKGPALAAYASDGERAHPTLALLHTSLAPQLAGYLARGDRKLMLFLDAAGARQVRSLVSKPHSTTLIREKTACAGSRKKDSPMNNPHPPLLGIAAYSGTGKTTLLKQLIPLLRQRKSE</sequence>
<dbReference type="InterPro" id="IPR027417">
    <property type="entry name" value="P-loop_NTPase"/>
</dbReference>
<evidence type="ECO:0000256" key="6">
    <source>
        <dbReference type="ARBA" id="ARBA00023134"/>
    </source>
</evidence>
<dbReference type="Pfam" id="PF12804">
    <property type="entry name" value="NTP_transf_3"/>
    <property type="match status" value="1"/>
</dbReference>
<keyword evidence="4" id="KW-0547">Nucleotide-binding</keyword>
<feature type="domain" description="MobA-like NTP transferase" evidence="8">
    <location>
        <begin position="1"/>
        <end position="139"/>
    </location>
</feature>
<dbReference type="GO" id="GO:1902758">
    <property type="term" value="P:bis(molybdopterin guanine dinucleotide)molybdenum biosynthetic process"/>
    <property type="evidence" value="ECO:0007669"/>
    <property type="project" value="TreeGrafter"/>
</dbReference>
<protein>
    <submittedName>
        <fullName evidence="9">Molybdopterin-guanine dinucleotide biosynthesis protein MobA</fullName>
    </submittedName>
</protein>
<evidence type="ECO:0000259" key="8">
    <source>
        <dbReference type="Pfam" id="PF12804"/>
    </source>
</evidence>
<dbReference type="Gene3D" id="3.40.50.300">
    <property type="entry name" value="P-loop containing nucleotide triphosphate hydrolases"/>
    <property type="match status" value="1"/>
</dbReference>
<dbReference type="InterPro" id="IPR029044">
    <property type="entry name" value="Nucleotide-diphossugar_trans"/>
</dbReference>
<dbReference type="STRING" id="82996.ADP72_11165"/>
<keyword evidence="6" id="KW-0342">GTP-binding</keyword>
<dbReference type="Gene3D" id="3.90.550.10">
    <property type="entry name" value="Spore Coat Polysaccharide Biosynthesis Protein SpsA, Chain A"/>
    <property type="match status" value="1"/>
</dbReference>
<keyword evidence="2" id="KW-0808">Transferase</keyword>
<evidence type="ECO:0000256" key="7">
    <source>
        <dbReference type="ARBA" id="ARBA00023150"/>
    </source>
</evidence>
<dbReference type="SUPFAM" id="SSF52540">
    <property type="entry name" value="P-loop containing nucleoside triphosphate hydrolases"/>
    <property type="match status" value="1"/>
</dbReference>
<keyword evidence="3" id="KW-0479">Metal-binding</keyword>
<dbReference type="GO" id="GO:0046872">
    <property type="term" value="F:metal ion binding"/>
    <property type="evidence" value="ECO:0007669"/>
    <property type="project" value="UniProtKB-KW"/>
</dbReference>
<organism evidence="9 10">
    <name type="scientific">Serratia plymuthica</name>
    <dbReference type="NCBI Taxonomy" id="82996"/>
    <lineage>
        <taxon>Bacteria</taxon>
        <taxon>Pseudomonadati</taxon>
        <taxon>Pseudomonadota</taxon>
        <taxon>Gammaproteobacteria</taxon>
        <taxon>Enterobacterales</taxon>
        <taxon>Yersiniaceae</taxon>
        <taxon>Serratia</taxon>
    </lineage>
</organism>
<dbReference type="InterPro" id="IPR025877">
    <property type="entry name" value="MobA-like_NTP_Trfase"/>
</dbReference>
<evidence type="ECO:0000256" key="5">
    <source>
        <dbReference type="ARBA" id="ARBA00022842"/>
    </source>
</evidence>
<proteinExistence type="predicted"/>
<keyword evidence="5" id="KW-0460">Magnesium</keyword>
<dbReference type="PANTHER" id="PTHR19136:SF81">
    <property type="entry name" value="MOLYBDENUM COFACTOR GUANYLYLTRANSFERASE"/>
    <property type="match status" value="1"/>
</dbReference>
<evidence type="ECO:0000256" key="2">
    <source>
        <dbReference type="ARBA" id="ARBA00022679"/>
    </source>
</evidence>
<dbReference type="GO" id="GO:0005525">
    <property type="term" value="F:GTP binding"/>
    <property type="evidence" value="ECO:0007669"/>
    <property type="project" value="UniProtKB-KW"/>
</dbReference>
<dbReference type="CDD" id="cd02503">
    <property type="entry name" value="MobA"/>
    <property type="match status" value="1"/>
</dbReference>
<dbReference type="SUPFAM" id="SSF53448">
    <property type="entry name" value="Nucleotide-diphospho-sugar transferases"/>
    <property type="match status" value="1"/>
</dbReference>
<gene>
    <name evidence="9" type="primary">mobA</name>
    <name evidence="9" type="ORF">NCTC12961_05948</name>
</gene>
<dbReference type="PANTHER" id="PTHR19136">
    <property type="entry name" value="MOLYBDENUM COFACTOR GUANYLYLTRANSFERASE"/>
    <property type="match status" value="1"/>
</dbReference>
<name>A0A2X4YFM1_SERPL</name>
<dbReference type="GO" id="GO:0016779">
    <property type="term" value="F:nucleotidyltransferase activity"/>
    <property type="evidence" value="ECO:0007669"/>
    <property type="project" value="TreeGrafter"/>
</dbReference>
<evidence type="ECO:0000256" key="4">
    <source>
        <dbReference type="ARBA" id="ARBA00022741"/>
    </source>
</evidence>
<reference evidence="9 10" key="1">
    <citation type="submission" date="2018-06" db="EMBL/GenBank/DDBJ databases">
        <authorList>
            <consortium name="Pathogen Informatics"/>
            <person name="Doyle S."/>
        </authorList>
    </citation>
    <scope>NUCLEOTIDE SEQUENCE [LARGE SCALE GENOMIC DNA]</scope>
    <source>
        <strain evidence="9 10">NCTC12961</strain>
    </source>
</reference>
<evidence type="ECO:0000313" key="9">
    <source>
        <dbReference type="EMBL" id="SQI47224.1"/>
    </source>
</evidence>
<dbReference type="InterPro" id="IPR013482">
    <property type="entry name" value="Molybde_CF_guanTrfase"/>
</dbReference>
<accession>A0A2X4YFM1</accession>
<dbReference type="NCBIfam" id="TIGR02665">
    <property type="entry name" value="molyb_mobA"/>
    <property type="match status" value="1"/>
</dbReference>
<dbReference type="Proteomes" id="UP000248897">
    <property type="component" value="Chromosome 1"/>
</dbReference>